<keyword evidence="2" id="KW-1185">Reference proteome</keyword>
<dbReference type="AlphaFoldDB" id="A0A3S0R2A4"/>
<dbReference type="Proteomes" id="UP000274358">
    <property type="component" value="Unassembled WGS sequence"/>
</dbReference>
<sequence length="118" mass="13169">MLTLTACSDKRIACPKKESLEQFRRVDDAQVIRRADNAFDRGDKRLLGVRSVGLLVPSFGENPDDYRFGIRVIGETSDTPCDKDEAALNDNAVRYSGIYNKEMLKRVASSNQSPAKTN</sequence>
<reference evidence="1 2" key="1">
    <citation type="submission" date="2018-12" db="EMBL/GenBank/DDBJ databases">
        <title>Dyella dinghuensis sp. nov. DHOA06 and Dyella choica sp. nov. 4M-K27, isolated from forest soil.</title>
        <authorList>
            <person name="Qiu L.-H."/>
            <person name="Gao Z.-H."/>
        </authorList>
    </citation>
    <scope>NUCLEOTIDE SEQUENCE [LARGE SCALE GENOMIC DNA]</scope>
    <source>
        <strain evidence="1 2">4M-K27</strain>
    </source>
</reference>
<comment type="caution">
    <text evidence="1">The sequence shown here is derived from an EMBL/GenBank/DDBJ whole genome shotgun (WGS) entry which is preliminary data.</text>
</comment>
<dbReference type="EMBL" id="RYYV01000013">
    <property type="protein sequence ID" value="RUL73000.1"/>
    <property type="molecule type" value="Genomic_DNA"/>
</dbReference>
<organism evidence="1 2">
    <name type="scientific">Dyella choica</name>
    <dbReference type="NCBI Taxonomy" id="1927959"/>
    <lineage>
        <taxon>Bacteria</taxon>
        <taxon>Pseudomonadati</taxon>
        <taxon>Pseudomonadota</taxon>
        <taxon>Gammaproteobacteria</taxon>
        <taxon>Lysobacterales</taxon>
        <taxon>Rhodanobacteraceae</taxon>
        <taxon>Dyella</taxon>
    </lineage>
</organism>
<name>A0A3S0R2A4_9GAMM</name>
<evidence type="ECO:0000313" key="1">
    <source>
        <dbReference type="EMBL" id="RUL73000.1"/>
    </source>
</evidence>
<gene>
    <name evidence="1" type="ORF">EKH80_16730</name>
</gene>
<accession>A0A3S0R2A4</accession>
<proteinExistence type="predicted"/>
<evidence type="ECO:0000313" key="2">
    <source>
        <dbReference type="Proteomes" id="UP000274358"/>
    </source>
</evidence>
<protein>
    <submittedName>
        <fullName evidence="1">Uncharacterized protein</fullName>
    </submittedName>
</protein>
<dbReference type="RefSeq" id="WP_230473756.1">
    <property type="nucleotide sequence ID" value="NZ_RYYV01000013.1"/>
</dbReference>